<dbReference type="RefSeq" id="WP_168936435.1">
    <property type="nucleotide sequence ID" value="NZ_JABAFY010000071.1"/>
</dbReference>
<sequence>MGIETKAVRDLMNEEDGVEPLLGQRRRDKRSLPYPEETEFRCQNYLKNPGDLAVLDMQGTFDKEGFYHVVSRYAIIPESVTKK</sequence>
<dbReference type="AlphaFoldDB" id="A0A848CEZ0"/>
<proteinExistence type="predicted"/>
<organism evidence="1 2">
    <name type="scientific">Desulfovibrio piger</name>
    <dbReference type="NCBI Taxonomy" id="901"/>
    <lineage>
        <taxon>Bacteria</taxon>
        <taxon>Pseudomonadati</taxon>
        <taxon>Thermodesulfobacteriota</taxon>
        <taxon>Desulfovibrionia</taxon>
        <taxon>Desulfovibrionales</taxon>
        <taxon>Desulfovibrionaceae</taxon>
        <taxon>Desulfovibrio</taxon>
    </lineage>
</organism>
<reference evidence="1 2" key="1">
    <citation type="submission" date="2020-04" db="EMBL/GenBank/DDBJ databases">
        <authorList>
            <person name="Hitch T.C.A."/>
            <person name="Wylensek D."/>
            <person name="Clavel T."/>
        </authorList>
    </citation>
    <scope>NUCLEOTIDE SEQUENCE [LARGE SCALE GENOMIC DNA]</scope>
    <source>
        <strain evidence="1 2">PG-251-APC-1</strain>
    </source>
</reference>
<evidence type="ECO:0000313" key="2">
    <source>
        <dbReference type="Proteomes" id="UP000522333"/>
    </source>
</evidence>
<accession>A0A848CEZ0</accession>
<comment type="caution">
    <text evidence="1">The sequence shown here is derived from an EMBL/GenBank/DDBJ whole genome shotgun (WGS) entry which is preliminary data.</text>
</comment>
<gene>
    <name evidence="1" type="ORF">HF854_11625</name>
</gene>
<name>A0A848CEZ0_9BACT</name>
<dbReference type="EMBL" id="JABAFY010000071">
    <property type="protein sequence ID" value="NME53145.1"/>
    <property type="molecule type" value="Genomic_DNA"/>
</dbReference>
<protein>
    <submittedName>
        <fullName evidence="1">Uncharacterized protein</fullName>
    </submittedName>
</protein>
<evidence type="ECO:0000313" key="1">
    <source>
        <dbReference type="EMBL" id="NME53145.1"/>
    </source>
</evidence>
<dbReference type="Proteomes" id="UP000522333">
    <property type="component" value="Unassembled WGS sequence"/>
</dbReference>